<dbReference type="Gene3D" id="3.40.720.10">
    <property type="entry name" value="Alkaline Phosphatase, subunit A"/>
    <property type="match status" value="1"/>
</dbReference>
<dbReference type="GO" id="GO:0046872">
    <property type="term" value="F:metal ion binding"/>
    <property type="evidence" value="ECO:0007669"/>
    <property type="project" value="UniProtKB-KW"/>
</dbReference>
<organism evidence="4">
    <name type="scientific">marine metagenome</name>
    <dbReference type="NCBI Taxonomy" id="408172"/>
    <lineage>
        <taxon>unclassified sequences</taxon>
        <taxon>metagenomes</taxon>
        <taxon>ecological metagenomes</taxon>
    </lineage>
</organism>
<dbReference type="EMBL" id="UINC01151230">
    <property type="protein sequence ID" value="SVD44716.1"/>
    <property type="molecule type" value="Genomic_DNA"/>
</dbReference>
<keyword evidence="2" id="KW-0378">Hydrolase</keyword>
<dbReference type="PANTHER" id="PTHR45953">
    <property type="entry name" value="IDURONATE 2-SULFATASE"/>
    <property type="match status" value="1"/>
</dbReference>
<name>A0A382VDW9_9ZZZZ</name>
<dbReference type="InterPro" id="IPR000917">
    <property type="entry name" value="Sulfatase_N"/>
</dbReference>
<dbReference type="GO" id="GO:0008484">
    <property type="term" value="F:sulfuric ester hydrolase activity"/>
    <property type="evidence" value="ECO:0007669"/>
    <property type="project" value="TreeGrafter"/>
</dbReference>
<gene>
    <name evidence="4" type="ORF">METZ01_LOCUS397570</name>
</gene>
<reference evidence="4" key="1">
    <citation type="submission" date="2018-05" db="EMBL/GenBank/DDBJ databases">
        <authorList>
            <person name="Lanie J.A."/>
            <person name="Ng W.-L."/>
            <person name="Kazmierczak K.M."/>
            <person name="Andrzejewski T.M."/>
            <person name="Davidsen T.M."/>
            <person name="Wayne K.J."/>
            <person name="Tettelin H."/>
            <person name="Glass J.I."/>
            <person name="Rusch D."/>
            <person name="Podicherti R."/>
            <person name="Tsui H.-C.T."/>
            <person name="Winkler M.E."/>
        </authorList>
    </citation>
    <scope>NUCLEOTIDE SEQUENCE</scope>
</reference>
<feature type="domain" description="Sulfatase N-terminal" evidence="3">
    <location>
        <begin position="6"/>
        <end position="202"/>
    </location>
</feature>
<evidence type="ECO:0000259" key="3">
    <source>
        <dbReference type="Pfam" id="PF00884"/>
    </source>
</evidence>
<evidence type="ECO:0000256" key="1">
    <source>
        <dbReference type="ARBA" id="ARBA00022723"/>
    </source>
</evidence>
<dbReference type="AlphaFoldDB" id="A0A382VDW9"/>
<protein>
    <recommendedName>
        <fullName evidence="3">Sulfatase N-terminal domain-containing protein</fullName>
    </recommendedName>
</protein>
<dbReference type="PANTHER" id="PTHR45953:SF1">
    <property type="entry name" value="IDURONATE 2-SULFATASE"/>
    <property type="match status" value="1"/>
</dbReference>
<sequence length="204" mass="22570">MKQKSPNILLIMSDQHHAGLMSCAGDSIAETPNIDRLARQGVRFSNAYCTFPLCGPSRMSFMTCRHPHEICLWDNASQLNSDTPTFAHSFLSAGYDTILSGRMHFVGWDQRHGYAQRLISDVPQSAHLAAGWKLRDVLGDLIDTPGMSLAGLLKSGPGRTGYHAYDEAVTHTTVEWLRQRGLSRQEKPFLLTVGYAAPHCPFVA</sequence>
<evidence type="ECO:0000256" key="2">
    <source>
        <dbReference type="ARBA" id="ARBA00022801"/>
    </source>
</evidence>
<evidence type="ECO:0000313" key="4">
    <source>
        <dbReference type="EMBL" id="SVD44716.1"/>
    </source>
</evidence>
<dbReference type="SUPFAM" id="SSF53649">
    <property type="entry name" value="Alkaline phosphatase-like"/>
    <property type="match status" value="1"/>
</dbReference>
<feature type="non-terminal residue" evidence="4">
    <location>
        <position position="204"/>
    </location>
</feature>
<accession>A0A382VDW9</accession>
<dbReference type="InterPro" id="IPR017850">
    <property type="entry name" value="Alkaline_phosphatase_core_sf"/>
</dbReference>
<proteinExistence type="predicted"/>
<dbReference type="GO" id="GO:0005737">
    <property type="term" value="C:cytoplasm"/>
    <property type="evidence" value="ECO:0007669"/>
    <property type="project" value="TreeGrafter"/>
</dbReference>
<keyword evidence="1" id="KW-0479">Metal-binding</keyword>
<dbReference type="Pfam" id="PF00884">
    <property type="entry name" value="Sulfatase"/>
    <property type="match status" value="1"/>
</dbReference>